<dbReference type="GO" id="GO:0000981">
    <property type="term" value="F:DNA-binding transcription factor activity, RNA polymerase II-specific"/>
    <property type="evidence" value="ECO:0007669"/>
    <property type="project" value="InterPro"/>
</dbReference>
<dbReference type="InterPro" id="IPR009057">
    <property type="entry name" value="Homeodomain-like_sf"/>
</dbReference>
<organism evidence="10 11">
    <name type="scientific">Brassicogethes aeneus</name>
    <name type="common">Rape pollen beetle</name>
    <name type="synonym">Meligethes aeneus</name>
    <dbReference type="NCBI Taxonomy" id="1431903"/>
    <lineage>
        <taxon>Eukaryota</taxon>
        <taxon>Metazoa</taxon>
        <taxon>Ecdysozoa</taxon>
        <taxon>Arthropoda</taxon>
        <taxon>Hexapoda</taxon>
        <taxon>Insecta</taxon>
        <taxon>Pterygota</taxon>
        <taxon>Neoptera</taxon>
        <taxon>Endopterygota</taxon>
        <taxon>Coleoptera</taxon>
        <taxon>Polyphaga</taxon>
        <taxon>Cucujiformia</taxon>
        <taxon>Nitidulidae</taxon>
        <taxon>Meligethinae</taxon>
        <taxon>Brassicogethes</taxon>
    </lineage>
</organism>
<dbReference type="Proteomes" id="UP001154078">
    <property type="component" value="Chromosome 4"/>
</dbReference>
<dbReference type="EMBL" id="OV121135">
    <property type="protein sequence ID" value="CAH0554721.1"/>
    <property type="molecule type" value="Genomic_DNA"/>
</dbReference>
<evidence type="ECO:0000256" key="8">
    <source>
        <dbReference type="SAM" id="MobiDB-lite"/>
    </source>
</evidence>
<dbReference type="PROSITE" id="PS00027">
    <property type="entry name" value="HOMEOBOX_1"/>
    <property type="match status" value="1"/>
</dbReference>
<dbReference type="PROSITE" id="PS50071">
    <property type="entry name" value="HOMEOBOX_2"/>
    <property type="match status" value="1"/>
</dbReference>
<keyword evidence="4 6" id="KW-0371">Homeobox</keyword>
<dbReference type="AlphaFoldDB" id="A0A9P0B3Y1"/>
<dbReference type="Pfam" id="PF00046">
    <property type="entry name" value="Homeodomain"/>
    <property type="match status" value="1"/>
</dbReference>
<dbReference type="Gene3D" id="1.10.10.60">
    <property type="entry name" value="Homeodomain-like"/>
    <property type="match status" value="1"/>
</dbReference>
<dbReference type="SMART" id="SM00389">
    <property type="entry name" value="HOX"/>
    <property type="match status" value="1"/>
</dbReference>
<feature type="region of interest" description="Disordered" evidence="8">
    <location>
        <begin position="121"/>
        <end position="145"/>
    </location>
</feature>
<dbReference type="InterPro" id="IPR050394">
    <property type="entry name" value="Homeobox_NK-like"/>
</dbReference>
<keyword evidence="3 6" id="KW-0238">DNA-binding</keyword>
<keyword evidence="11" id="KW-1185">Reference proteome</keyword>
<evidence type="ECO:0000256" key="2">
    <source>
        <dbReference type="ARBA" id="ARBA00022473"/>
    </source>
</evidence>
<keyword evidence="2" id="KW-0217">Developmental protein</keyword>
<evidence type="ECO:0000313" key="11">
    <source>
        <dbReference type="Proteomes" id="UP001154078"/>
    </source>
</evidence>
<dbReference type="InterPro" id="IPR001356">
    <property type="entry name" value="HD"/>
</dbReference>
<sequence>MLQQFELSDDHFQTCDTTSTNLSTPFSVKDILNISNDSVYYNTNNTVKKEPPYYGGNCYWDPYEQYGNYNFINSSSQDGDISYEKFGNCGSSYDNTQQGQYGYMHSPEQNGLKNEEYIKVESPKQQVTSSKTELRKSGRQRSKRKPRVLFSQAQVFALERRFKQQKYLSAPEREQLAQSLKLTPTQVKIWFQNRRYKCKRQKIEKAEVDKKMTGVAGPLEQQGVSSSFCMTQQAGYMFPNAVSSPVYTVNDYTNCIDNMRYTDYGYPC</sequence>
<evidence type="ECO:0000256" key="7">
    <source>
        <dbReference type="RuleBase" id="RU000682"/>
    </source>
</evidence>
<evidence type="ECO:0000256" key="1">
    <source>
        <dbReference type="ARBA" id="ARBA00004123"/>
    </source>
</evidence>
<evidence type="ECO:0000256" key="5">
    <source>
        <dbReference type="ARBA" id="ARBA00023242"/>
    </source>
</evidence>
<accession>A0A9P0B3Y1</accession>
<dbReference type="InterPro" id="IPR020479">
    <property type="entry name" value="HD_metazoa"/>
</dbReference>
<gene>
    <name evidence="10" type="ORF">MELIAE_LOCUS6251</name>
</gene>
<comment type="subcellular location">
    <subcellularLocation>
        <location evidence="1 6 7">Nucleus</location>
    </subcellularLocation>
</comment>
<dbReference type="PANTHER" id="PTHR24340:SF41">
    <property type="entry name" value="MUSCLE-SPECIFIC HOMEOBOX PROTEIN TINMAN-RELATED"/>
    <property type="match status" value="1"/>
</dbReference>
<feature type="DNA-binding region" description="Homeobox" evidence="6">
    <location>
        <begin position="143"/>
        <end position="202"/>
    </location>
</feature>
<dbReference type="GO" id="GO:0005634">
    <property type="term" value="C:nucleus"/>
    <property type="evidence" value="ECO:0007669"/>
    <property type="project" value="UniProtKB-SubCell"/>
</dbReference>
<dbReference type="GO" id="GO:0030154">
    <property type="term" value="P:cell differentiation"/>
    <property type="evidence" value="ECO:0007669"/>
    <property type="project" value="TreeGrafter"/>
</dbReference>
<proteinExistence type="predicted"/>
<dbReference type="InterPro" id="IPR017970">
    <property type="entry name" value="Homeobox_CS"/>
</dbReference>
<evidence type="ECO:0000256" key="3">
    <source>
        <dbReference type="ARBA" id="ARBA00023125"/>
    </source>
</evidence>
<evidence type="ECO:0000313" key="10">
    <source>
        <dbReference type="EMBL" id="CAH0554721.1"/>
    </source>
</evidence>
<feature type="domain" description="Homeobox" evidence="9">
    <location>
        <begin position="141"/>
        <end position="201"/>
    </location>
</feature>
<dbReference type="PRINTS" id="PR00024">
    <property type="entry name" value="HOMEOBOX"/>
</dbReference>
<dbReference type="SUPFAM" id="SSF46689">
    <property type="entry name" value="Homeodomain-like"/>
    <property type="match status" value="1"/>
</dbReference>
<keyword evidence="5 6" id="KW-0539">Nucleus</keyword>
<reference evidence="10" key="1">
    <citation type="submission" date="2021-12" db="EMBL/GenBank/DDBJ databases">
        <authorList>
            <person name="King R."/>
        </authorList>
    </citation>
    <scope>NUCLEOTIDE SEQUENCE</scope>
</reference>
<protein>
    <recommendedName>
        <fullName evidence="9">Homeobox domain-containing protein</fullName>
    </recommendedName>
</protein>
<name>A0A9P0B3Y1_BRAAE</name>
<dbReference type="CDD" id="cd00086">
    <property type="entry name" value="homeodomain"/>
    <property type="match status" value="1"/>
</dbReference>
<evidence type="ECO:0000256" key="4">
    <source>
        <dbReference type="ARBA" id="ARBA00023155"/>
    </source>
</evidence>
<evidence type="ECO:0000256" key="6">
    <source>
        <dbReference type="PROSITE-ProRule" id="PRU00108"/>
    </source>
</evidence>
<dbReference type="OrthoDB" id="6159439at2759"/>
<dbReference type="PANTHER" id="PTHR24340">
    <property type="entry name" value="HOMEOBOX PROTEIN NKX"/>
    <property type="match status" value="1"/>
</dbReference>
<dbReference type="GO" id="GO:0000978">
    <property type="term" value="F:RNA polymerase II cis-regulatory region sequence-specific DNA binding"/>
    <property type="evidence" value="ECO:0007669"/>
    <property type="project" value="TreeGrafter"/>
</dbReference>
<evidence type="ECO:0000259" key="9">
    <source>
        <dbReference type="PROSITE" id="PS50071"/>
    </source>
</evidence>